<dbReference type="Proteomes" id="UP000722485">
    <property type="component" value="Unassembled WGS sequence"/>
</dbReference>
<accession>A0A9P5LEI8</accession>
<feature type="compositionally biased region" description="Acidic residues" evidence="1">
    <location>
        <begin position="699"/>
        <end position="717"/>
    </location>
</feature>
<protein>
    <submittedName>
        <fullName evidence="2">Uncharacterized protein</fullName>
    </submittedName>
</protein>
<feature type="compositionally biased region" description="Polar residues" evidence="1">
    <location>
        <begin position="343"/>
        <end position="353"/>
    </location>
</feature>
<dbReference type="OrthoDB" id="5415512at2759"/>
<feature type="compositionally biased region" description="Basic and acidic residues" evidence="1">
    <location>
        <begin position="548"/>
        <end position="571"/>
    </location>
</feature>
<keyword evidence="3" id="KW-1185">Reference proteome</keyword>
<name>A0A9P5LEI8_9HYPO</name>
<reference evidence="2" key="1">
    <citation type="submission" date="2020-03" db="EMBL/GenBank/DDBJ databases">
        <title>Draft Genome Sequence of Cylindrodendrum hubeiense.</title>
        <authorList>
            <person name="Buettner E."/>
            <person name="Kellner H."/>
        </authorList>
    </citation>
    <scope>NUCLEOTIDE SEQUENCE</scope>
    <source>
        <strain evidence="2">IHI 201604</strain>
    </source>
</reference>
<gene>
    <name evidence="2" type="ORF">G7Z17_g8598</name>
</gene>
<feature type="compositionally biased region" description="Basic and acidic residues" evidence="1">
    <location>
        <begin position="244"/>
        <end position="262"/>
    </location>
</feature>
<feature type="compositionally biased region" description="Basic and acidic residues" evidence="1">
    <location>
        <begin position="190"/>
        <end position="203"/>
    </location>
</feature>
<evidence type="ECO:0000313" key="2">
    <source>
        <dbReference type="EMBL" id="KAF7546192.1"/>
    </source>
</evidence>
<feature type="region of interest" description="Disordered" evidence="1">
    <location>
        <begin position="466"/>
        <end position="717"/>
    </location>
</feature>
<proteinExistence type="predicted"/>
<feature type="compositionally biased region" description="Low complexity" evidence="1">
    <location>
        <begin position="687"/>
        <end position="698"/>
    </location>
</feature>
<evidence type="ECO:0000256" key="1">
    <source>
        <dbReference type="SAM" id="MobiDB-lite"/>
    </source>
</evidence>
<dbReference type="AlphaFoldDB" id="A0A9P5LEI8"/>
<feature type="compositionally biased region" description="Polar residues" evidence="1">
    <location>
        <begin position="392"/>
        <end position="408"/>
    </location>
</feature>
<organism evidence="2 3">
    <name type="scientific">Cylindrodendrum hubeiense</name>
    <dbReference type="NCBI Taxonomy" id="595255"/>
    <lineage>
        <taxon>Eukaryota</taxon>
        <taxon>Fungi</taxon>
        <taxon>Dikarya</taxon>
        <taxon>Ascomycota</taxon>
        <taxon>Pezizomycotina</taxon>
        <taxon>Sordariomycetes</taxon>
        <taxon>Hypocreomycetidae</taxon>
        <taxon>Hypocreales</taxon>
        <taxon>Nectriaceae</taxon>
        <taxon>Cylindrodendrum</taxon>
    </lineage>
</organism>
<feature type="compositionally biased region" description="Basic and acidic residues" evidence="1">
    <location>
        <begin position="495"/>
        <end position="504"/>
    </location>
</feature>
<feature type="compositionally biased region" description="Basic and acidic residues" evidence="1">
    <location>
        <begin position="364"/>
        <end position="378"/>
    </location>
</feature>
<feature type="region of interest" description="Disordered" evidence="1">
    <location>
        <begin position="130"/>
        <end position="214"/>
    </location>
</feature>
<feature type="region of interest" description="Disordered" evidence="1">
    <location>
        <begin position="244"/>
        <end position="436"/>
    </location>
</feature>
<feature type="compositionally biased region" description="Polar residues" evidence="1">
    <location>
        <begin position="534"/>
        <end position="546"/>
    </location>
</feature>
<sequence length="741" mass="82723">MGRGRRGIRRRRQRNPDVDLLGAAFGLPFFRSAKRAQRSVPHITMDYDYESEDDDLVEESIISSDEDDVVSAAESWAEGSGPFAQELERIQMDIDQKMTILAQQPHNPVLRADLRKLQDQLNATLNAAIAKKRASKDASQPQPMPKMNRQPGDDQGELDKVGEGTPVPEIRPNRTDEDTYIATQGAGRNSGEKLSKKNSETDTIKGSGHRSAADDDCDSLRAHLHCNYGHGNQETGNRLKSVSIKKESQHDLSHEEVTDPKEHHRSCSQARRCRLESLDPNVRKPAPTLNDDLKGMPYCPTRNLGSVERRAQRNSSSRVDEEHDSRPVKKDAFRKYKAPFVEESTSAPQSRRGTPSPAFPLANESRKGEAKIPADRHKYPGFAVDVDERPYSSGNSRTPKWNSPNERTTPCDKNGDSDFSAGSRKSSLKSSGSKTVRFRRSVDIRTPYSPDFKHDQFPIDNHQLEVGENDNSRTSRPVNSPLLSYSTKPQYATTNDDKHIEGYHLDSNYGRSAPNRPATSPNGFQRPSDAASPGFSQGAFSKSFGSEAQEREGFNNPEESPRAHNGFKREGSSSPDDPNFYSRPPNSGARTAFTDPENHYFAEDESFFQSEKGYSQSNPYYTRKRQGAGFSSEWDYGKPSEQATPSWRTKRTRKRWPRPDDPIPEPIIEEASSVGAPSPERRTMRIEYTTVTDSSSESEMSDVSEIEEVTSDDDLDESDIITEGAMLLLKSGACIGPQKGL</sequence>
<dbReference type="EMBL" id="JAANBB010000222">
    <property type="protein sequence ID" value="KAF7546192.1"/>
    <property type="molecule type" value="Genomic_DNA"/>
</dbReference>
<feature type="compositionally biased region" description="Basic and acidic residues" evidence="1">
    <location>
        <begin position="318"/>
        <end position="334"/>
    </location>
</feature>
<feature type="compositionally biased region" description="Polar residues" evidence="1">
    <location>
        <begin position="474"/>
        <end position="494"/>
    </location>
</feature>
<evidence type="ECO:0000313" key="3">
    <source>
        <dbReference type="Proteomes" id="UP000722485"/>
    </source>
</evidence>
<comment type="caution">
    <text evidence="2">The sequence shown here is derived from an EMBL/GenBank/DDBJ whole genome shotgun (WGS) entry which is preliminary data.</text>
</comment>
<feature type="compositionally biased region" description="Polar residues" evidence="1">
    <location>
        <begin position="607"/>
        <end position="620"/>
    </location>
</feature>
<feature type="compositionally biased region" description="Low complexity" evidence="1">
    <location>
        <begin position="420"/>
        <end position="434"/>
    </location>
</feature>